<dbReference type="InterPro" id="IPR001919">
    <property type="entry name" value="CBD2"/>
</dbReference>
<dbReference type="SMART" id="SM00637">
    <property type="entry name" value="CBD_II"/>
    <property type="match status" value="1"/>
</dbReference>
<evidence type="ECO:0000313" key="11">
    <source>
        <dbReference type="EMBL" id="MBA2892486.1"/>
    </source>
</evidence>
<dbReference type="SUPFAM" id="SSF49384">
    <property type="entry name" value="Carbohydrate-binding domain"/>
    <property type="match status" value="1"/>
</dbReference>
<comment type="caution">
    <text evidence="11">The sequence shown here is derived from an EMBL/GenBank/DDBJ whole genome shotgun (WGS) entry which is preliminary data.</text>
</comment>
<evidence type="ECO:0000256" key="1">
    <source>
        <dbReference type="ARBA" id="ARBA00022729"/>
    </source>
</evidence>
<dbReference type="InterPro" id="IPR008965">
    <property type="entry name" value="CBM2/CBM3_carb-bd_dom_sf"/>
</dbReference>
<dbReference type="PROSITE" id="PS50853">
    <property type="entry name" value="FN3"/>
    <property type="match status" value="2"/>
</dbReference>
<accession>A0A7W0CJU8</accession>
<evidence type="ECO:0000259" key="9">
    <source>
        <dbReference type="PROSITE" id="PS50853"/>
    </source>
</evidence>
<dbReference type="SUPFAM" id="SSF49265">
    <property type="entry name" value="Fibronectin type III"/>
    <property type="match status" value="1"/>
</dbReference>
<dbReference type="AlphaFoldDB" id="A0A7W0CJU8"/>
<dbReference type="Gene3D" id="2.60.40.290">
    <property type="match status" value="1"/>
</dbReference>
<sequence>MRRALLALLVLAWLITVPQSPAMAVAAEPYTFKNVNIGGGGFVPGIVFNQKEKDLIYARTDIGGVYRWDKATGKWIPLMDGIAGWDTWNRMGGVSVATDPVDPNRVYVAAGMYTNDWDARNGAILRSTNRGATWAVTELPFKGSGNMPGRGMGERLAIDPNKNNIIYYGTANANGLWRSTDYGVTWAKVTSFPNVGNFAQDPNDTQYNYNTMTQGIPWITFDPRTGTAGNATQTIYAGVADKENNLYKSTDAGATWTRVAGQPTGYVPHKGVLDHVNGYLYLATGDTGGPYINEDGEVWRLTTATGVWTEITPTPDADRYYGFSGFTIDRQDPSTIMVASQVSWWPDNIIFRSTDSGATWTRIWDWNGYPSRTFRYTQDISSHPWLTMGKQSQQPEVDPKLGWMTEAMEIDPFDSNRLLYGTGATIYGTTDLLKWDNNQQITIKPFIAGLEETAVLDLISPPTGANLLSAVGDIGGFRHTSLDAVPSMMYRTPLHVTTRSMDYAELSPSTIVRVGDTSETGVTHLGVSTDGGANWWQANGEPGGITGGGYVAISANAGSIVWAPGGAAPHYSTTLGSSWTAVSGLPTGAQVRADRVTAGRFYGYHGGKFYVSTNNGATFTQTAATGLPTGGAGWGVEGATTTTVRFKTVPGQAGHVWIVAGSPSTGQYNNGITYGVWKSTDGGTSFTRLSNVTAAENIGFGKAATGASYMAVYLVGMIDGVHGLFRSNDGGTSWVRINDDQHQYANMGEALTGDPRVYGRVYLGTNGRGIIYGDPSGTQTDTQAPTKPGTPVASAVTSSGATLTWTASTDNVAVTGYDVYRGSTLAGSTTATSFTATGLSPATAYTFTVRAKDAAGNTSVASDGVTFTTTSGTDTQAPTKPGTPVASAVTSSGATLTWTASTDNVAVTGYDVYRGSTLAGSTTTTSFTATGLSPSTAYTYTVRAKDAAGNVSTASDPVTFTTSQGGTGKACTATYTKNNEWPGGFGANVTVANTGSVAMTGWTVTWTYANGQTVTSHWSADLVQTGANVTARNLSYNGAVAVNGSTSFGFNGAWSNANTNPTPTCTPA</sequence>
<evidence type="ECO:0000256" key="5">
    <source>
        <dbReference type="ARBA" id="ARBA00023295"/>
    </source>
</evidence>
<evidence type="ECO:0000313" key="12">
    <source>
        <dbReference type="Proteomes" id="UP000530928"/>
    </source>
</evidence>
<dbReference type="GO" id="GO:0010411">
    <property type="term" value="P:xyloglucan metabolic process"/>
    <property type="evidence" value="ECO:0007669"/>
    <property type="project" value="TreeGrafter"/>
</dbReference>
<dbReference type="InterPro" id="IPR012291">
    <property type="entry name" value="CBM2_carb-bd_dom_sf"/>
</dbReference>
<evidence type="ECO:0000256" key="6">
    <source>
        <dbReference type="ARBA" id="ARBA00023326"/>
    </source>
</evidence>
<reference evidence="11 12" key="1">
    <citation type="submission" date="2020-07" db="EMBL/GenBank/DDBJ databases">
        <title>Genomic Encyclopedia of Type Strains, Phase IV (KMG-IV): sequencing the most valuable type-strain genomes for metagenomic binning, comparative biology and taxonomic classification.</title>
        <authorList>
            <person name="Goeker M."/>
        </authorList>
    </citation>
    <scope>NUCLEOTIDE SEQUENCE [LARGE SCALE GENOMIC DNA]</scope>
    <source>
        <strain evidence="11 12">DSM 45533</strain>
    </source>
</reference>
<organism evidence="11 12">
    <name type="scientific">Nonomuraea soli</name>
    <dbReference type="NCBI Taxonomy" id="1032476"/>
    <lineage>
        <taxon>Bacteria</taxon>
        <taxon>Bacillati</taxon>
        <taxon>Actinomycetota</taxon>
        <taxon>Actinomycetes</taxon>
        <taxon>Streptosporangiales</taxon>
        <taxon>Streptosporangiaceae</taxon>
        <taxon>Nonomuraea</taxon>
    </lineage>
</organism>
<keyword evidence="3" id="KW-0136">Cellulose degradation</keyword>
<evidence type="ECO:0000256" key="2">
    <source>
        <dbReference type="ARBA" id="ARBA00022801"/>
    </source>
</evidence>
<dbReference type="Pfam" id="PF00041">
    <property type="entry name" value="fn3"/>
    <property type="match status" value="2"/>
</dbReference>
<dbReference type="EMBL" id="JACDUR010000004">
    <property type="protein sequence ID" value="MBA2892486.1"/>
    <property type="molecule type" value="Genomic_DNA"/>
</dbReference>
<name>A0A7W0CJU8_9ACTN</name>
<keyword evidence="4" id="KW-0119">Carbohydrate metabolism</keyword>
<dbReference type="FunFam" id="2.130.10.10:FF:000534">
    <property type="entry name" value="Xyloglucanase Xgh74A"/>
    <property type="match status" value="1"/>
</dbReference>
<evidence type="ECO:0000256" key="4">
    <source>
        <dbReference type="ARBA" id="ARBA00023277"/>
    </source>
</evidence>
<feature type="domain" description="CBM2" evidence="10">
    <location>
        <begin position="964"/>
        <end position="1068"/>
    </location>
</feature>
<keyword evidence="6" id="KW-0624">Polysaccharide degradation</keyword>
<proteinExistence type="inferred from homology"/>
<keyword evidence="2" id="KW-0378">Hydrolase</keyword>
<dbReference type="InterPro" id="IPR036116">
    <property type="entry name" value="FN3_sf"/>
</dbReference>
<dbReference type="Gene3D" id="2.60.40.10">
    <property type="entry name" value="Immunoglobulins"/>
    <property type="match status" value="2"/>
</dbReference>
<dbReference type="PROSITE" id="PS51173">
    <property type="entry name" value="CBM2"/>
    <property type="match status" value="1"/>
</dbReference>
<dbReference type="SMART" id="SM00060">
    <property type="entry name" value="FN3"/>
    <property type="match status" value="2"/>
</dbReference>
<dbReference type="InterPro" id="IPR013783">
    <property type="entry name" value="Ig-like_fold"/>
</dbReference>
<dbReference type="InterPro" id="IPR003961">
    <property type="entry name" value="FN3_dom"/>
</dbReference>
<dbReference type="Gene3D" id="2.130.10.10">
    <property type="entry name" value="YVTN repeat-like/Quinoprotein amine dehydrogenase"/>
    <property type="match status" value="2"/>
</dbReference>
<gene>
    <name evidence="11" type="ORF">HNR30_003840</name>
</gene>
<dbReference type="PANTHER" id="PTHR43739">
    <property type="entry name" value="XYLOGLUCANASE (EUROFUNG)"/>
    <property type="match status" value="1"/>
</dbReference>
<keyword evidence="12" id="KW-1185">Reference proteome</keyword>
<evidence type="ECO:0000259" key="10">
    <source>
        <dbReference type="PROSITE" id="PS51173"/>
    </source>
</evidence>
<comment type="similarity">
    <text evidence="7">Belongs to the glycosyl hydrolase 74 family.</text>
</comment>
<dbReference type="InterPro" id="IPR052025">
    <property type="entry name" value="Xyloglucanase_GH74"/>
</dbReference>
<dbReference type="RefSeq" id="WP_181611254.1">
    <property type="nucleotide sequence ID" value="NZ_BAABAM010000003.1"/>
</dbReference>
<feature type="domain" description="Fibronectin type-III" evidence="9">
    <location>
        <begin position="880"/>
        <end position="965"/>
    </location>
</feature>
<evidence type="ECO:0000256" key="8">
    <source>
        <dbReference type="SAM" id="SignalP"/>
    </source>
</evidence>
<feature type="signal peptide" evidence="8">
    <location>
        <begin position="1"/>
        <end position="22"/>
    </location>
</feature>
<keyword evidence="5" id="KW-0326">Glycosidase</keyword>
<dbReference type="InterPro" id="IPR015943">
    <property type="entry name" value="WD40/YVTN_repeat-like_dom_sf"/>
</dbReference>
<protein>
    <submittedName>
        <fullName evidence="11">Chitodextrinase</fullName>
    </submittedName>
</protein>
<dbReference type="CDD" id="cd00063">
    <property type="entry name" value="FN3"/>
    <property type="match status" value="2"/>
</dbReference>
<feature type="chain" id="PRO_5039065650" evidence="8">
    <location>
        <begin position="23"/>
        <end position="1068"/>
    </location>
</feature>
<dbReference type="GO" id="GO:0004553">
    <property type="term" value="F:hydrolase activity, hydrolyzing O-glycosyl compounds"/>
    <property type="evidence" value="ECO:0007669"/>
    <property type="project" value="InterPro"/>
</dbReference>
<evidence type="ECO:0000256" key="3">
    <source>
        <dbReference type="ARBA" id="ARBA00023001"/>
    </source>
</evidence>
<dbReference type="GO" id="GO:0030247">
    <property type="term" value="F:polysaccharide binding"/>
    <property type="evidence" value="ECO:0007669"/>
    <property type="project" value="UniProtKB-UniRule"/>
</dbReference>
<dbReference type="Proteomes" id="UP000530928">
    <property type="component" value="Unassembled WGS sequence"/>
</dbReference>
<dbReference type="PANTHER" id="PTHR43739:SF2">
    <property type="entry name" value="OLIGOXYLOGLUCAN-REDUCING END-SPECIFIC XYLOGLUCANASE-RELATED"/>
    <property type="match status" value="1"/>
</dbReference>
<evidence type="ECO:0000256" key="7">
    <source>
        <dbReference type="ARBA" id="ARBA00037986"/>
    </source>
</evidence>
<feature type="domain" description="Fibronectin type-III" evidence="9">
    <location>
        <begin position="787"/>
        <end position="872"/>
    </location>
</feature>
<keyword evidence="1 8" id="KW-0732">Signal</keyword>
<dbReference type="Pfam" id="PF00553">
    <property type="entry name" value="CBM_2"/>
    <property type="match status" value="1"/>
</dbReference>
<dbReference type="GO" id="GO:0030245">
    <property type="term" value="P:cellulose catabolic process"/>
    <property type="evidence" value="ECO:0007669"/>
    <property type="project" value="UniProtKB-KW"/>
</dbReference>
<dbReference type="SUPFAM" id="SSF110296">
    <property type="entry name" value="Oligoxyloglucan reducing end-specific cellobiohydrolase"/>
    <property type="match status" value="2"/>
</dbReference>